<accession>A0ABS9WZM8</accession>
<evidence type="ECO:0000313" key="2">
    <source>
        <dbReference type="Proteomes" id="UP001139646"/>
    </source>
</evidence>
<dbReference type="EMBL" id="JAKKSL010000001">
    <property type="protein sequence ID" value="MCI2283468.1"/>
    <property type="molecule type" value="Genomic_DNA"/>
</dbReference>
<gene>
    <name evidence="1" type="ORF">L3081_08715</name>
</gene>
<protein>
    <submittedName>
        <fullName evidence="1">DUF3549 family protein</fullName>
    </submittedName>
</protein>
<sequence length="350" mass="39491">MNTIDTISQLLHSSNSQFNFYDVGRKIEKIPKTQFDKIESNKIPYPTPSQGHACFAITFWQKKSTQPYLWLLKLPLDERGLLNQGARNHFIAIIIEALGSDLTQDANEQQTELLKNNPYLFTPAQYKLASLNSKIKYALKQMPSEHFTPFVEYICGMTNWDKWQEIGVQGITDFAVRINDKNNSQTLISALPHIPNEVLFPLCSALENESFSVDLVNAILSLLLHNVQAANSSPKQSESLINTQQHLIRSLASNCHHMHVKQFIHQLLAQQSVAPELLITLSSRCWPALSEPKTISIFFEHLLTSGDATLFTSIFKDLVAIPTIRPIILECIRSPSRSGKLSHAIGQLFN</sequence>
<evidence type="ECO:0000313" key="1">
    <source>
        <dbReference type="EMBL" id="MCI2283468.1"/>
    </source>
</evidence>
<dbReference type="RefSeq" id="WP_242284947.1">
    <property type="nucleotide sequence ID" value="NZ_JAKKSL010000001.1"/>
</dbReference>
<comment type="caution">
    <text evidence="1">The sequence shown here is derived from an EMBL/GenBank/DDBJ whole genome shotgun (WGS) entry which is preliminary data.</text>
</comment>
<reference evidence="1" key="1">
    <citation type="submission" date="2022-01" db="EMBL/GenBank/DDBJ databases">
        <title>Colwellia maritima, isolated from seawater.</title>
        <authorList>
            <person name="Kristyanto S."/>
            <person name="Jung J."/>
            <person name="Jeon C.O."/>
        </authorList>
    </citation>
    <scope>NUCLEOTIDE SEQUENCE</scope>
    <source>
        <strain evidence="1">MSW7</strain>
    </source>
</reference>
<keyword evidence="2" id="KW-1185">Reference proteome</keyword>
<dbReference type="Pfam" id="PF12069">
    <property type="entry name" value="DUF3549"/>
    <property type="match status" value="1"/>
</dbReference>
<proteinExistence type="predicted"/>
<dbReference type="InterPro" id="IPR021936">
    <property type="entry name" value="DUF3549"/>
</dbReference>
<organism evidence="1 2">
    <name type="scientific">Colwellia maritima</name>
    <dbReference type="NCBI Taxonomy" id="2912588"/>
    <lineage>
        <taxon>Bacteria</taxon>
        <taxon>Pseudomonadati</taxon>
        <taxon>Pseudomonadota</taxon>
        <taxon>Gammaproteobacteria</taxon>
        <taxon>Alteromonadales</taxon>
        <taxon>Colwelliaceae</taxon>
        <taxon>Colwellia</taxon>
    </lineage>
</organism>
<name>A0ABS9WZM8_9GAMM</name>
<dbReference type="Proteomes" id="UP001139646">
    <property type="component" value="Unassembled WGS sequence"/>
</dbReference>